<reference evidence="2 3" key="1">
    <citation type="journal article" date="2018" name="Mol. Plant">
        <title>The genome of Artemisia annua provides insight into the evolution of Asteraceae family and artemisinin biosynthesis.</title>
        <authorList>
            <person name="Shen Q."/>
            <person name="Zhang L."/>
            <person name="Liao Z."/>
            <person name="Wang S."/>
            <person name="Yan T."/>
            <person name="Shi P."/>
            <person name="Liu M."/>
            <person name="Fu X."/>
            <person name="Pan Q."/>
            <person name="Wang Y."/>
            <person name="Lv Z."/>
            <person name="Lu X."/>
            <person name="Zhang F."/>
            <person name="Jiang W."/>
            <person name="Ma Y."/>
            <person name="Chen M."/>
            <person name="Hao X."/>
            <person name="Li L."/>
            <person name="Tang Y."/>
            <person name="Lv G."/>
            <person name="Zhou Y."/>
            <person name="Sun X."/>
            <person name="Brodelius P.E."/>
            <person name="Rose J.K.C."/>
            <person name="Tang K."/>
        </authorList>
    </citation>
    <scope>NUCLEOTIDE SEQUENCE [LARGE SCALE GENOMIC DNA]</scope>
    <source>
        <strain evidence="3">cv. Huhao1</strain>
        <tissue evidence="2">Leaf</tissue>
    </source>
</reference>
<gene>
    <name evidence="2" type="ORF">CTI12_AA582280</name>
</gene>
<comment type="caution">
    <text evidence="2">The sequence shown here is derived from an EMBL/GenBank/DDBJ whole genome shotgun (WGS) entry which is preliminary data.</text>
</comment>
<proteinExistence type="predicted"/>
<dbReference type="InterPro" id="IPR026960">
    <property type="entry name" value="RVT-Znf"/>
</dbReference>
<name>A0A2U1KKY1_ARTAN</name>
<organism evidence="2 3">
    <name type="scientific">Artemisia annua</name>
    <name type="common">Sweet wormwood</name>
    <dbReference type="NCBI Taxonomy" id="35608"/>
    <lineage>
        <taxon>Eukaryota</taxon>
        <taxon>Viridiplantae</taxon>
        <taxon>Streptophyta</taxon>
        <taxon>Embryophyta</taxon>
        <taxon>Tracheophyta</taxon>
        <taxon>Spermatophyta</taxon>
        <taxon>Magnoliopsida</taxon>
        <taxon>eudicotyledons</taxon>
        <taxon>Gunneridae</taxon>
        <taxon>Pentapetalae</taxon>
        <taxon>asterids</taxon>
        <taxon>campanulids</taxon>
        <taxon>Asterales</taxon>
        <taxon>Asteraceae</taxon>
        <taxon>Asteroideae</taxon>
        <taxon>Anthemideae</taxon>
        <taxon>Artemisiinae</taxon>
        <taxon>Artemisia</taxon>
    </lineage>
</organism>
<dbReference type="EMBL" id="PKPP01016767">
    <property type="protein sequence ID" value="PWA37437.1"/>
    <property type="molecule type" value="Genomic_DNA"/>
</dbReference>
<sequence>MLNGEGVFRVKDARMLLNECFLPKDSTATRSIPIKINVFAWKVYLDRLPTRLNLTKRGIQVPSLLCPVCNADHEDTSHLLFSCSLANEAVCLVCRWWNLTWSPLGSYSDWLSWFNSLRLCSTTKGLLEGVFYQIMSQHKPTGEGKLDGIRLNEKQVDRIKTSESVFLVRKTS</sequence>
<dbReference type="Proteomes" id="UP000245207">
    <property type="component" value="Unassembled WGS sequence"/>
</dbReference>
<evidence type="ECO:0000313" key="2">
    <source>
        <dbReference type="EMBL" id="PWA37437.1"/>
    </source>
</evidence>
<keyword evidence="3" id="KW-1185">Reference proteome</keyword>
<evidence type="ECO:0000259" key="1">
    <source>
        <dbReference type="Pfam" id="PF13966"/>
    </source>
</evidence>
<dbReference type="AlphaFoldDB" id="A0A2U1KKY1"/>
<accession>A0A2U1KKY1</accession>
<evidence type="ECO:0000313" key="3">
    <source>
        <dbReference type="Proteomes" id="UP000245207"/>
    </source>
</evidence>
<protein>
    <recommendedName>
        <fullName evidence="1">Reverse transcriptase zinc-binding domain-containing protein</fullName>
    </recommendedName>
</protein>
<dbReference type="Pfam" id="PF13966">
    <property type="entry name" value="zf-RVT"/>
    <property type="match status" value="1"/>
</dbReference>
<feature type="domain" description="Reverse transcriptase zinc-binding" evidence="1">
    <location>
        <begin position="30"/>
        <end position="88"/>
    </location>
</feature>